<gene>
    <name evidence="13" type="ORF">HOLleu_36230</name>
</gene>
<dbReference type="Pfam" id="PF00179">
    <property type="entry name" value="UQ_con"/>
    <property type="match status" value="1"/>
</dbReference>
<proteinExistence type="inferred from homology"/>
<name>A0A9Q0YLU7_HOLLE</name>
<evidence type="ECO:0000256" key="10">
    <source>
        <dbReference type="RuleBase" id="RU362109"/>
    </source>
</evidence>
<keyword evidence="4 10" id="KW-0833">Ubl conjugation pathway</keyword>
<evidence type="ECO:0000313" key="13">
    <source>
        <dbReference type="EMBL" id="KAJ8023715.1"/>
    </source>
</evidence>
<comment type="similarity">
    <text evidence="10">Belongs to the ubiquitin-conjugating enzyme family.</text>
</comment>
<dbReference type="InterPro" id="IPR016135">
    <property type="entry name" value="UBQ-conjugating_enzyme/RWD"/>
</dbReference>
<comment type="catalytic activity">
    <reaction evidence="6">
        <text>[E1 NEDD8-activating enzyme]-S-[NEDD8 protein]-yl-L-cysteine + [E2 NEDD8-conjugating enzyme]-L-cysteine = [E1 NEDD8-activating enzyme]-L-cysteine + [E2 NEDD8-conjugating enzyme]-S-[NEDD8-protein]-yl-L-cysteine.</text>
        <dbReference type="EC" id="2.3.2.34"/>
    </reaction>
</comment>
<dbReference type="GO" id="GO:0005524">
    <property type="term" value="F:ATP binding"/>
    <property type="evidence" value="ECO:0007669"/>
    <property type="project" value="UniProtKB-UniRule"/>
</dbReference>
<evidence type="ECO:0000256" key="9">
    <source>
        <dbReference type="PROSITE-ProRule" id="PRU10133"/>
    </source>
</evidence>
<dbReference type="Gene3D" id="3.10.110.10">
    <property type="entry name" value="Ubiquitin Conjugating Enzyme"/>
    <property type="match status" value="1"/>
</dbReference>
<dbReference type="Proteomes" id="UP001152320">
    <property type="component" value="Chromosome 19"/>
</dbReference>
<dbReference type="PROSITE" id="PS00183">
    <property type="entry name" value="UBC_1"/>
    <property type="match status" value="1"/>
</dbReference>
<dbReference type="FunFam" id="3.10.110.10:FF:000239">
    <property type="entry name" value="NEDD8-conjugating enzyme Ubc12"/>
    <property type="match status" value="1"/>
</dbReference>
<keyword evidence="5 10" id="KW-0067">ATP-binding</keyword>
<feature type="region of interest" description="Disordered" evidence="11">
    <location>
        <begin position="7"/>
        <end position="27"/>
    </location>
</feature>
<evidence type="ECO:0000256" key="3">
    <source>
        <dbReference type="ARBA" id="ARBA00022741"/>
    </source>
</evidence>
<evidence type="ECO:0000313" key="14">
    <source>
        <dbReference type="Proteomes" id="UP001152320"/>
    </source>
</evidence>
<dbReference type="GO" id="GO:0061654">
    <property type="term" value="F:NEDD8 conjugating enzyme activity"/>
    <property type="evidence" value="ECO:0007669"/>
    <property type="project" value="UniProtKB-EC"/>
</dbReference>
<evidence type="ECO:0000259" key="12">
    <source>
        <dbReference type="PROSITE" id="PS50127"/>
    </source>
</evidence>
<keyword evidence="3 10" id="KW-0547">Nucleotide-binding</keyword>
<evidence type="ECO:0000256" key="5">
    <source>
        <dbReference type="ARBA" id="ARBA00022840"/>
    </source>
</evidence>
<evidence type="ECO:0000256" key="2">
    <source>
        <dbReference type="ARBA" id="ARBA00022679"/>
    </source>
</evidence>
<dbReference type="EMBL" id="JAIZAY010000019">
    <property type="protein sequence ID" value="KAJ8023715.1"/>
    <property type="molecule type" value="Genomic_DNA"/>
</dbReference>
<keyword evidence="2" id="KW-0808">Transferase</keyword>
<dbReference type="SUPFAM" id="SSF54495">
    <property type="entry name" value="UBC-like"/>
    <property type="match status" value="1"/>
</dbReference>
<dbReference type="PROSITE" id="PS50127">
    <property type="entry name" value="UBC_2"/>
    <property type="match status" value="1"/>
</dbReference>
<protein>
    <recommendedName>
        <fullName evidence="7">E2 NEDD8-conjugating enzyme</fullName>
        <ecNumber evidence="7">2.3.2.34</ecNumber>
    </recommendedName>
    <alternativeName>
        <fullName evidence="8">NEDD8 carrier protein</fullName>
    </alternativeName>
</protein>
<evidence type="ECO:0000256" key="11">
    <source>
        <dbReference type="SAM" id="MobiDB-lite"/>
    </source>
</evidence>
<organism evidence="13 14">
    <name type="scientific">Holothuria leucospilota</name>
    <name type="common">Black long sea cucumber</name>
    <name type="synonym">Mertensiothuria leucospilota</name>
    <dbReference type="NCBI Taxonomy" id="206669"/>
    <lineage>
        <taxon>Eukaryota</taxon>
        <taxon>Metazoa</taxon>
        <taxon>Echinodermata</taxon>
        <taxon>Eleutherozoa</taxon>
        <taxon>Echinozoa</taxon>
        <taxon>Holothuroidea</taxon>
        <taxon>Aspidochirotacea</taxon>
        <taxon>Aspidochirotida</taxon>
        <taxon>Holothuriidae</taxon>
        <taxon>Holothuria</taxon>
    </lineage>
</organism>
<reference evidence="13" key="1">
    <citation type="submission" date="2021-10" db="EMBL/GenBank/DDBJ databases">
        <title>Tropical sea cucumber genome reveals ecological adaptation and Cuvierian tubules defense mechanism.</title>
        <authorList>
            <person name="Chen T."/>
        </authorList>
    </citation>
    <scope>NUCLEOTIDE SEQUENCE</scope>
    <source>
        <strain evidence="13">Nanhai2018</strain>
        <tissue evidence="13">Muscle</tissue>
    </source>
</reference>
<dbReference type="CDD" id="cd23794">
    <property type="entry name" value="UBCc_UBE2F_UBE2M"/>
    <property type="match status" value="1"/>
</dbReference>
<sequence>MLNLYQLRQQKKDGESGGKSAGSQKRASAAQLRITKDISELNLPKTCKTEFPDEDDLLNFKLIIQPDEGYYKNGRFSFSFKVGPGYPHDAPKVKCETQVYHPNIDLEGNVCLNILREDWKPVLTINSIIYGLQFLFLEPNPEDPLNKEAAEVLQSNKRLFEQNVYKSMRGGYVGNTYFERCLKA</sequence>
<dbReference type="InterPro" id="IPR000608">
    <property type="entry name" value="UBC"/>
</dbReference>
<keyword evidence="14" id="KW-1185">Reference proteome</keyword>
<dbReference type="AlphaFoldDB" id="A0A9Q0YLU7"/>
<evidence type="ECO:0000256" key="6">
    <source>
        <dbReference type="ARBA" id="ARBA00043698"/>
    </source>
</evidence>
<evidence type="ECO:0000256" key="4">
    <source>
        <dbReference type="ARBA" id="ARBA00022786"/>
    </source>
</evidence>
<comment type="pathway">
    <text evidence="1">Protein modification; protein neddylation.</text>
</comment>
<dbReference type="PANTHER" id="PTHR24067">
    <property type="entry name" value="UBIQUITIN-CONJUGATING ENZYME E2"/>
    <property type="match status" value="1"/>
</dbReference>
<dbReference type="OrthoDB" id="10249039at2759"/>
<feature type="active site" description="Glycyl thioester intermediate" evidence="9">
    <location>
        <position position="111"/>
    </location>
</feature>
<accession>A0A9Q0YLU7</accession>
<evidence type="ECO:0000256" key="1">
    <source>
        <dbReference type="ARBA" id="ARBA00005032"/>
    </source>
</evidence>
<feature type="domain" description="UBC core" evidence="12">
    <location>
        <begin position="29"/>
        <end position="173"/>
    </location>
</feature>
<comment type="caution">
    <text evidence="13">The sequence shown here is derived from an EMBL/GenBank/DDBJ whole genome shotgun (WGS) entry which is preliminary data.</text>
</comment>
<dbReference type="InterPro" id="IPR023313">
    <property type="entry name" value="UBQ-conjugating_AS"/>
</dbReference>
<evidence type="ECO:0000256" key="7">
    <source>
        <dbReference type="ARBA" id="ARBA00044047"/>
    </source>
</evidence>
<dbReference type="EC" id="2.3.2.34" evidence="7"/>
<dbReference type="InterPro" id="IPR050113">
    <property type="entry name" value="Ub_conjugating_enzyme"/>
</dbReference>
<evidence type="ECO:0000256" key="8">
    <source>
        <dbReference type="ARBA" id="ARBA00079113"/>
    </source>
</evidence>
<dbReference type="SMART" id="SM00212">
    <property type="entry name" value="UBCc"/>
    <property type="match status" value="1"/>
</dbReference>